<accession>A0A1W1EI68</accession>
<organism evidence="1">
    <name type="scientific">hydrothermal vent metagenome</name>
    <dbReference type="NCBI Taxonomy" id="652676"/>
    <lineage>
        <taxon>unclassified sequences</taxon>
        <taxon>metagenomes</taxon>
        <taxon>ecological metagenomes</taxon>
    </lineage>
</organism>
<name>A0A1W1EI68_9ZZZZ</name>
<gene>
    <name evidence="1" type="ORF">MNB_SV-15-73</name>
</gene>
<protein>
    <submittedName>
        <fullName evidence="1">Uncharacterized protein</fullName>
    </submittedName>
</protein>
<sequence>MKIIYIIVLITTIGFSQSEVEDSRIFDKSKIVLIKKDKNGTITTISDTKEKKKHISIVKKIGFSSKDGIVSIDTNKAKSYFSDLGKNIKDKSKQLSSELKSKSLKVTKDMGIELNKDSLNIDFNKTKEFAKSISKDIKVFANDINQFTKKIKAEINGSK</sequence>
<dbReference type="AlphaFoldDB" id="A0A1W1EI68"/>
<evidence type="ECO:0000313" key="1">
    <source>
        <dbReference type="EMBL" id="SHO80554.1"/>
    </source>
</evidence>
<reference evidence="1" key="1">
    <citation type="submission" date="2016-10" db="EMBL/GenBank/DDBJ databases">
        <authorList>
            <person name="de Groot N.N."/>
        </authorList>
    </citation>
    <scope>NUCLEOTIDE SEQUENCE</scope>
</reference>
<proteinExistence type="predicted"/>
<dbReference type="EMBL" id="FRYL01000012">
    <property type="protein sequence ID" value="SHO80554.1"/>
    <property type="molecule type" value="Genomic_DNA"/>
</dbReference>